<dbReference type="Gene3D" id="3.30.870.10">
    <property type="entry name" value="Endonuclease Chain A"/>
    <property type="match status" value="2"/>
</dbReference>
<organism evidence="3 4">
    <name type="scientific">Apiotrichum porosum</name>
    <dbReference type="NCBI Taxonomy" id="105984"/>
    <lineage>
        <taxon>Eukaryota</taxon>
        <taxon>Fungi</taxon>
        <taxon>Dikarya</taxon>
        <taxon>Basidiomycota</taxon>
        <taxon>Agaricomycotina</taxon>
        <taxon>Tremellomycetes</taxon>
        <taxon>Trichosporonales</taxon>
        <taxon>Trichosporonaceae</taxon>
        <taxon>Apiotrichum</taxon>
    </lineage>
</organism>
<name>A0A427XX42_9TREE</name>
<dbReference type="GeneID" id="39591630"/>
<evidence type="ECO:0000256" key="1">
    <source>
        <dbReference type="SAM" id="MobiDB-lite"/>
    </source>
</evidence>
<dbReference type="InterPro" id="IPR025202">
    <property type="entry name" value="PLD-like_dom"/>
</dbReference>
<dbReference type="EMBL" id="RSCE01000004">
    <property type="protein sequence ID" value="RSH83403.1"/>
    <property type="molecule type" value="Genomic_DNA"/>
</dbReference>
<evidence type="ECO:0000313" key="3">
    <source>
        <dbReference type="EMBL" id="RSH83403.1"/>
    </source>
</evidence>
<dbReference type="SUPFAM" id="SSF56024">
    <property type="entry name" value="Phospholipase D/nuclease"/>
    <property type="match status" value="2"/>
</dbReference>
<dbReference type="RefSeq" id="XP_028477355.1">
    <property type="nucleotide sequence ID" value="XM_028622463.1"/>
</dbReference>
<protein>
    <recommendedName>
        <fullName evidence="2">PLD phosphodiesterase domain-containing protein</fullName>
    </recommendedName>
</protein>
<feature type="region of interest" description="Disordered" evidence="1">
    <location>
        <begin position="508"/>
        <end position="532"/>
    </location>
</feature>
<dbReference type="PANTHER" id="PTHR21248">
    <property type="entry name" value="CARDIOLIPIN SYNTHASE"/>
    <property type="match status" value="1"/>
</dbReference>
<feature type="compositionally biased region" description="Low complexity" evidence="1">
    <location>
        <begin position="509"/>
        <end position="531"/>
    </location>
</feature>
<evidence type="ECO:0000313" key="4">
    <source>
        <dbReference type="Proteomes" id="UP000279236"/>
    </source>
</evidence>
<feature type="region of interest" description="Disordered" evidence="1">
    <location>
        <begin position="479"/>
        <end position="498"/>
    </location>
</feature>
<dbReference type="CDD" id="cd00138">
    <property type="entry name" value="PLDc_SF"/>
    <property type="match status" value="1"/>
</dbReference>
<feature type="region of interest" description="Disordered" evidence="1">
    <location>
        <begin position="40"/>
        <end position="77"/>
    </location>
</feature>
<dbReference type="OrthoDB" id="9997422at2759"/>
<comment type="caution">
    <text evidence="3">The sequence shown here is derived from an EMBL/GenBank/DDBJ whole genome shotgun (WGS) entry which is preliminary data.</text>
</comment>
<dbReference type="AlphaFoldDB" id="A0A427XX42"/>
<dbReference type="Pfam" id="PF13091">
    <property type="entry name" value="PLDc_2"/>
    <property type="match status" value="1"/>
</dbReference>
<accession>A0A427XX42</accession>
<sequence length="993" mass="109705">MAVVSNPPPSAPIALDTFRPDCNDSVVPASNGHAYPPSAAAVGSAWPDSSPHKTIDGAATSRNLGDEGKNKPFSGEMVAKEPLPYPDTTLASYMVKHPDHTVGRAMKKMYPKANPVVRLAYRFRVKHSVVDGMTDKELAFWEQRGPELRRKAGWKLPGEDAEGVEVSELFWKMYLSLMPTLTRDPLAGMTTPDLMGSTTTMPLTIISLIPDIMRHFRDVIVRAQTEVFIATNYWQPSNSVTTVSTALKDLSTRVVKAGRPKVVVKLMYDRGSWAQLWNAHAPVSAVEWKPLDLPDPEEIPGLELEVVNFHKVLLGTFHAKFVIVDRKVVLLSSNNIQDRPNLELMTHLEGPIVDSFYDVALHSWYNKLSPPLPCMDKPYDPPRDESGNPCYLFRDHNPYFREIEVLKAARAARKLLRLQTEDIDADRARNLASAHPAHERLVEAVRQAMASQRQNLQHAQEEIALRSAHTMKELRGFGERMGFSSRPGSRRASQTDLTKLTRDFDEETAANSAANARRAPAPASEARTSPTLTEQRVLVPRSKTMPLPQYKDHHPRFSIDGGSEYGGDSTTAATSQRQSFHSARETFSDHHQVAPLNINTNLDAPGITGNLMVDSPVADNAGLPRQSIEGVLAEKTDDDDHDKADGESPFLHESEKPPKPFPPHIITGAGLQGNTAGNATPPRSGASTPRYGWQDGLHSGAQSPLYYPRMSMDEEIPPEGGTKRMFKLSKRFNAGALSEAWATVEDSDDLDQFRPHVVHAPHDPFPVAMVCRRPHGMPGHQDIRNPQNAAWLAGCRYAKKKVFIQTPTLNARPIVRAVMAACRRGVEVHLLLDLGFNDMGESIPGQGGTNEQVVDRLYKKLGSEGKSKHLHVFWYTGKDQIRPLNAVKKQRNCHIKLAVYDDEVMILGNGNQDSQSWFHSQEINVMLDSKQAVAELLETLLANQNTIRYGGVDADGVWHDSEGKTLQDYGATGGGGLMGGIRAMINFAKAAAK</sequence>
<evidence type="ECO:0000259" key="2">
    <source>
        <dbReference type="PROSITE" id="PS50035"/>
    </source>
</evidence>
<feature type="compositionally biased region" description="Basic and acidic residues" evidence="1">
    <location>
        <begin position="641"/>
        <end position="658"/>
    </location>
</feature>
<dbReference type="Proteomes" id="UP000279236">
    <property type="component" value="Unassembled WGS sequence"/>
</dbReference>
<reference evidence="3 4" key="1">
    <citation type="submission" date="2018-11" db="EMBL/GenBank/DDBJ databases">
        <title>Genome sequence of Apiotrichum porosum DSM 27194.</title>
        <authorList>
            <person name="Aliyu H."/>
            <person name="Gorte O."/>
            <person name="Ochsenreither K."/>
        </authorList>
    </citation>
    <scope>NUCLEOTIDE SEQUENCE [LARGE SCALE GENOMIC DNA]</scope>
    <source>
        <strain evidence="3 4">DSM 27194</strain>
    </source>
</reference>
<keyword evidence="4" id="KW-1185">Reference proteome</keyword>
<dbReference type="GO" id="GO:0030572">
    <property type="term" value="F:phosphatidyltransferase activity"/>
    <property type="evidence" value="ECO:0007669"/>
    <property type="project" value="UniProtKB-ARBA"/>
</dbReference>
<dbReference type="STRING" id="105984.A0A427XX42"/>
<proteinExistence type="predicted"/>
<feature type="domain" description="PLD phosphodiesterase" evidence="2">
    <location>
        <begin position="313"/>
        <end position="340"/>
    </location>
</feature>
<feature type="domain" description="PLD phosphodiesterase" evidence="2">
    <location>
        <begin position="894"/>
        <end position="916"/>
    </location>
</feature>
<dbReference type="GO" id="GO:0032049">
    <property type="term" value="P:cardiolipin biosynthetic process"/>
    <property type="evidence" value="ECO:0007669"/>
    <property type="project" value="UniProtKB-ARBA"/>
</dbReference>
<feature type="region of interest" description="Disordered" evidence="1">
    <location>
        <begin position="633"/>
        <end position="663"/>
    </location>
</feature>
<feature type="region of interest" description="Disordered" evidence="1">
    <location>
        <begin position="669"/>
        <end position="688"/>
    </location>
</feature>
<dbReference type="PANTHER" id="PTHR21248:SF22">
    <property type="entry name" value="PHOSPHOLIPASE D"/>
    <property type="match status" value="1"/>
</dbReference>
<gene>
    <name evidence="3" type="ORF">EHS24_007087</name>
</gene>
<dbReference type="PROSITE" id="PS50035">
    <property type="entry name" value="PLD"/>
    <property type="match status" value="2"/>
</dbReference>
<dbReference type="InterPro" id="IPR001736">
    <property type="entry name" value="PLipase_D/transphosphatidylase"/>
</dbReference>